<organism evidence="2">
    <name type="scientific">Tanacetum cinerariifolium</name>
    <name type="common">Dalmatian daisy</name>
    <name type="synonym">Chrysanthemum cinerariifolium</name>
    <dbReference type="NCBI Taxonomy" id="118510"/>
    <lineage>
        <taxon>Eukaryota</taxon>
        <taxon>Viridiplantae</taxon>
        <taxon>Streptophyta</taxon>
        <taxon>Embryophyta</taxon>
        <taxon>Tracheophyta</taxon>
        <taxon>Spermatophyta</taxon>
        <taxon>Magnoliopsida</taxon>
        <taxon>eudicotyledons</taxon>
        <taxon>Gunneridae</taxon>
        <taxon>Pentapetalae</taxon>
        <taxon>asterids</taxon>
        <taxon>campanulids</taxon>
        <taxon>Asterales</taxon>
        <taxon>Asteraceae</taxon>
        <taxon>Asteroideae</taxon>
        <taxon>Anthemideae</taxon>
        <taxon>Anthemidinae</taxon>
        <taxon>Tanacetum</taxon>
    </lineage>
</organism>
<feature type="compositionally biased region" description="Acidic residues" evidence="1">
    <location>
        <begin position="180"/>
        <end position="189"/>
    </location>
</feature>
<sequence length="693" mass="78643">MEDTNSSDTTVPPPTDKGTRLKTPANVKQPAKSSKVKGFTVLSVVALTEAEQLKLATKRSLTRTHISQASRFGVDEGIGIIPGVLDVPTYKSDDEEISWKSSEDDDDDDVQLSEYDEDVDDQSDDDSQNDQEDDDDDDQTDSDNDDDEFIHPKLSTHDEEDKDKESFDPFVRTPSQVENSDNEGNDDDSHDTYGDTVTLKRRQDDEDKDEEPSDGSNQGSKRRQEGKETESTSALKEKTSKTSGKSTEGSKSHQKTARSCKSLVELEFFLEQVYKVTTDQSDWNNPTGHQYLHDLLKPLPLIPNSIGHRITPFDHFINNDLKYLRGGASSRKYTTYVTKTNATDYGHIEWIEDLVPRTIDDDKLYKFKEGDFKRLCIQDIEDMLLLLVQKKLTNLTVDERFAFNIFLRMFMRNIVIQRCMEDLQLGVKIYKRKLNLTKPDTYRTDFKRKEAYTAYSNPRGFIYQNKDNQSRLMRINELHKLSNGMLNDVRTALDDRLKGIRINYLPQTIWRGSDKDRAATMIHDIDYLVDPYGFAEITVKDTDGVADIRRPKKVANLSQEEKLRYDSDIRAINIILLGFPVQGHDEPMTSPSWPAQGMSEGLKHGVEHKKTKVYLAAIEAYDPEANTKYVAAFHAMKDLKSDGVSVSVSTVAPQSLAIMLADAATQSDMTEDEASPKLLRSKSLPPMYNLDCP</sequence>
<name>A0A6L2KRW3_TANCI</name>
<feature type="compositionally biased region" description="Basic and acidic residues" evidence="1">
    <location>
        <begin position="222"/>
        <end position="240"/>
    </location>
</feature>
<proteinExistence type="predicted"/>
<dbReference type="EMBL" id="BKCJ010002763">
    <property type="protein sequence ID" value="GEU50765.1"/>
    <property type="molecule type" value="Genomic_DNA"/>
</dbReference>
<dbReference type="AlphaFoldDB" id="A0A6L2KRW3"/>
<evidence type="ECO:0000256" key="1">
    <source>
        <dbReference type="SAM" id="MobiDB-lite"/>
    </source>
</evidence>
<feature type="compositionally biased region" description="Acidic residues" evidence="1">
    <location>
        <begin position="103"/>
        <end position="148"/>
    </location>
</feature>
<reference evidence="2" key="1">
    <citation type="journal article" date="2019" name="Sci. Rep.">
        <title>Draft genome of Tanacetum cinerariifolium, the natural source of mosquito coil.</title>
        <authorList>
            <person name="Yamashiro T."/>
            <person name="Shiraishi A."/>
            <person name="Satake H."/>
            <person name="Nakayama K."/>
        </authorList>
    </citation>
    <scope>NUCLEOTIDE SEQUENCE</scope>
</reference>
<gene>
    <name evidence="2" type="ORF">Tci_022743</name>
</gene>
<feature type="region of interest" description="Disordered" evidence="1">
    <location>
        <begin position="1"/>
        <end position="35"/>
    </location>
</feature>
<evidence type="ECO:0000313" key="2">
    <source>
        <dbReference type="EMBL" id="GEU50765.1"/>
    </source>
</evidence>
<protein>
    <submittedName>
        <fullName evidence="2">Uncharacterized protein</fullName>
    </submittedName>
</protein>
<accession>A0A6L2KRW3</accession>
<feature type="compositionally biased region" description="Basic and acidic residues" evidence="1">
    <location>
        <begin position="149"/>
        <end position="167"/>
    </location>
</feature>
<feature type="compositionally biased region" description="Polar residues" evidence="1">
    <location>
        <begin position="1"/>
        <end position="10"/>
    </location>
</feature>
<comment type="caution">
    <text evidence="2">The sequence shown here is derived from an EMBL/GenBank/DDBJ whole genome shotgun (WGS) entry which is preliminary data.</text>
</comment>
<feature type="region of interest" description="Disordered" evidence="1">
    <location>
        <begin position="66"/>
        <end position="257"/>
    </location>
</feature>